<dbReference type="EMBL" id="CP031417">
    <property type="protein sequence ID" value="AXK83482.1"/>
    <property type="molecule type" value="Genomic_DNA"/>
</dbReference>
<dbReference type="InterPro" id="IPR036412">
    <property type="entry name" value="HAD-like_sf"/>
</dbReference>
<dbReference type="InterPro" id="IPR023214">
    <property type="entry name" value="HAD_sf"/>
</dbReference>
<accession>A0A346A2T5</accession>
<dbReference type="GO" id="GO:0005737">
    <property type="term" value="C:cytoplasm"/>
    <property type="evidence" value="ECO:0007669"/>
    <property type="project" value="TreeGrafter"/>
</dbReference>
<protein>
    <submittedName>
        <fullName evidence="1">TIGR01459 family HAD-type hydrolase</fullName>
    </submittedName>
</protein>
<evidence type="ECO:0000313" key="2">
    <source>
        <dbReference type="Proteomes" id="UP000254889"/>
    </source>
</evidence>
<dbReference type="NCBIfam" id="TIGR01460">
    <property type="entry name" value="HAD-SF-IIA"/>
    <property type="match status" value="1"/>
</dbReference>
<keyword evidence="1" id="KW-0378">Hydrolase</keyword>
<dbReference type="AlphaFoldDB" id="A0A346A2T5"/>
<evidence type="ECO:0000313" key="1">
    <source>
        <dbReference type="EMBL" id="AXK83482.1"/>
    </source>
</evidence>
<dbReference type="NCBIfam" id="TIGR01459">
    <property type="entry name" value="HAD-SF-IIA-hyp4"/>
    <property type="match status" value="1"/>
</dbReference>
<sequence length="287" mass="30856">MTLPPLLPHLAPLAPDYDAVLSDIWGVLHNGVVAFPNACDALMRVRARGAAVVLVTNAPRPNEVVARQLDSLHVPREAYDAVVSSGDVTRSVIVQRRGQTVFHLGPERDASIFTGLDVHFAPLESADYVVCSGLVDDEKETPDDYRARLELMLKRKTFMICGNPDVVVERGDTLVYCAGAIADLYATMGGEVLYAGKPYRPIYDLALAKAAEAAGRTVAPERVLAIGDSVRTDLKGARTAGIDFLFVTSGIHAEEVGGRDKPDTSALKTVFAAAGDMPKAVMRELAW</sequence>
<keyword evidence="2" id="KW-1185">Reference proteome</keyword>
<reference evidence="1 2" key="1">
    <citation type="submission" date="2018-07" db="EMBL/GenBank/DDBJ databases">
        <authorList>
            <person name="Quirk P.G."/>
            <person name="Krulwich T.A."/>
        </authorList>
    </citation>
    <scope>NUCLEOTIDE SEQUENCE [LARGE SCALE GENOMIC DNA]</scope>
    <source>
        <strain evidence="1 2">CC-BB4</strain>
    </source>
</reference>
<gene>
    <name evidence="1" type="ORF">DW352_24920</name>
</gene>
<dbReference type="InterPro" id="IPR006356">
    <property type="entry name" value="HAD-SF_hydro_IIA_hyp3"/>
</dbReference>
<dbReference type="PANTHER" id="PTHR19288">
    <property type="entry name" value="4-NITROPHENYLPHOSPHATASE-RELATED"/>
    <property type="match status" value="1"/>
</dbReference>
<dbReference type="OrthoDB" id="9791073at2"/>
<dbReference type="GO" id="GO:0016791">
    <property type="term" value="F:phosphatase activity"/>
    <property type="evidence" value="ECO:0007669"/>
    <property type="project" value="TreeGrafter"/>
</dbReference>
<dbReference type="CDD" id="cd07525">
    <property type="entry name" value="HAD_like"/>
    <property type="match status" value="1"/>
</dbReference>
<dbReference type="SUPFAM" id="SSF56784">
    <property type="entry name" value="HAD-like"/>
    <property type="match status" value="1"/>
</dbReference>
<dbReference type="Gene3D" id="3.40.50.1000">
    <property type="entry name" value="HAD superfamily/HAD-like"/>
    <property type="match status" value="2"/>
</dbReference>
<dbReference type="RefSeq" id="WP_115693861.1">
    <property type="nucleotide sequence ID" value="NZ_CP031417.1"/>
</dbReference>
<dbReference type="PANTHER" id="PTHR19288:SF90">
    <property type="entry name" value="OS08G0542600 PROTEIN"/>
    <property type="match status" value="1"/>
</dbReference>
<dbReference type="Pfam" id="PF13344">
    <property type="entry name" value="Hydrolase_6"/>
    <property type="match status" value="1"/>
</dbReference>
<organism evidence="1 2">
    <name type="scientific">Pseudolabrys taiwanensis</name>
    <dbReference type="NCBI Taxonomy" id="331696"/>
    <lineage>
        <taxon>Bacteria</taxon>
        <taxon>Pseudomonadati</taxon>
        <taxon>Pseudomonadota</taxon>
        <taxon>Alphaproteobacteria</taxon>
        <taxon>Hyphomicrobiales</taxon>
        <taxon>Xanthobacteraceae</taxon>
        <taxon>Pseudolabrys</taxon>
    </lineage>
</organism>
<dbReference type="Pfam" id="PF13242">
    <property type="entry name" value="Hydrolase_like"/>
    <property type="match status" value="1"/>
</dbReference>
<proteinExistence type="predicted"/>
<dbReference type="InterPro" id="IPR006357">
    <property type="entry name" value="HAD-SF_hydro_IIA"/>
</dbReference>
<name>A0A346A2T5_9HYPH</name>
<dbReference type="Proteomes" id="UP000254889">
    <property type="component" value="Chromosome"/>
</dbReference>
<dbReference type="KEGG" id="ptaw:DW352_24920"/>